<evidence type="ECO:0000256" key="1">
    <source>
        <dbReference type="ARBA" id="ARBA00004141"/>
    </source>
</evidence>
<feature type="transmembrane region" description="Helical" evidence="5">
    <location>
        <begin position="35"/>
        <end position="58"/>
    </location>
</feature>
<sequence length="122" mass="13875">MATQVISWFASIALALTLVPQVIRIIKRRSSKDVSLFTILCFVVGNGIWVIYAALKIASGNNNFIQLLSTNVVLSSFGWIMLVFKIRGMIVYKNYLNYVEQNPEVMNLTNEQLRELVETKCK</sequence>
<feature type="transmembrane region" description="Helical" evidence="5">
    <location>
        <begin position="6"/>
        <end position="23"/>
    </location>
</feature>
<protein>
    <recommendedName>
        <fullName evidence="8">MtN3 and saliva related transmembrane protein</fullName>
    </recommendedName>
</protein>
<evidence type="ECO:0000256" key="3">
    <source>
        <dbReference type="ARBA" id="ARBA00022989"/>
    </source>
</evidence>
<dbReference type="InterPro" id="IPR006603">
    <property type="entry name" value="PQ-loop_rpt"/>
</dbReference>
<keyword evidence="2 5" id="KW-0812">Transmembrane</keyword>
<comment type="subcellular location">
    <subcellularLocation>
        <location evidence="1">Membrane</location>
        <topology evidence="1">Multi-pass membrane protein</topology>
    </subcellularLocation>
</comment>
<accession>A0A5B9Y3T3</accession>
<proteinExistence type="predicted"/>
<organism evidence="6 7">
    <name type="scientific">Spiroplasma chinense</name>
    <dbReference type="NCBI Taxonomy" id="216932"/>
    <lineage>
        <taxon>Bacteria</taxon>
        <taxon>Bacillati</taxon>
        <taxon>Mycoplasmatota</taxon>
        <taxon>Mollicutes</taxon>
        <taxon>Entomoplasmatales</taxon>
        <taxon>Spiroplasmataceae</taxon>
        <taxon>Spiroplasma</taxon>
    </lineage>
</organism>
<dbReference type="RefSeq" id="WP_166508002.1">
    <property type="nucleotide sequence ID" value="NZ_CP043026.1"/>
</dbReference>
<dbReference type="Gene3D" id="1.20.1280.290">
    <property type="match status" value="1"/>
</dbReference>
<dbReference type="AlphaFoldDB" id="A0A5B9Y3T3"/>
<keyword evidence="4 5" id="KW-0472">Membrane</keyword>
<name>A0A5B9Y3T3_9MOLU</name>
<reference evidence="6 7" key="1">
    <citation type="submission" date="2019-08" db="EMBL/GenBank/DDBJ databases">
        <title>Complete genome sequence of Spiroplasma chinense CCH (DSM 19755).</title>
        <authorList>
            <person name="Shen H.-Y."/>
            <person name="Lin Y.-C."/>
            <person name="Chou L."/>
            <person name="Kuo C.-H."/>
        </authorList>
    </citation>
    <scope>NUCLEOTIDE SEQUENCE [LARGE SCALE GENOMIC DNA]</scope>
    <source>
        <strain evidence="6 7">CCH</strain>
    </source>
</reference>
<dbReference type="Proteomes" id="UP000323144">
    <property type="component" value="Chromosome"/>
</dbReference>
<evidence type="ECO:0000256" key="5">
    <source>
        <dbReference type="SAM" id="Phobius"/>
    </source>
</evidence>
<dbReference type="Pfam" id="PF04193">
    <property type="entry name" value="PQ-loop"/>
    <property type="match status" value="1"/>
</dbReference>
<gene>
    <name evidence="6" type="ORF">SCHIN_v1c04130</name>
</gene>
<feature type="transmembrane region" description="Helical" evidence="5">
    <location>
        <begin position="64"/>
        <end position="84"/>
    </location>
</feature>
<evidence type="ECO:0000313" key="6">
    <source>
        <dbReference type="EMBL" id="QEH61610.1"/>
    </source>
</evidence>
<evidence type="ECO:0008006" key="8">
    <source>
        <dbReference type="Google" id="ProtNLM"/>
    </source>
</evidence>
<evidence type="ECO:0000256" key="2">
    <source>
        <dbReference type="ARBA" id="ARBA00022692"/>
    </source>
</evidence>
<dbReference type="GO" id="GO:0016020">
    <property type="term" value="C:membrane"/>
    <property type="evidence" value="ECO:0007669"/>
    <property type="project" value="UniProtKB-SubCell"/>
</dbReference>
<evidence type="ECO:0000313" key="7">
    <source>
        <dbReference type="Proteomes" id="UP000323144"/>
    </source>
</evidence>
<keyword evidence="3 5" id="KW-1133">Transmembrane helix</keyword>
<keyword evidence="7" id="KW-1185">Reference proteome</keyword>
<dbReference type="EMBL" id="CP043026">
    <property type="protein sequence ID" value="QEH61610.1"/>
    <property type="molecule type" value="Genomic_DNA"/>
</dbReference>
<evidence type="ECO:0000256" key="4">
    <source>
        <dbReference type="ARBA" id="ARBA00023136"/>
    </source>
</evidence>
<dbReference type="KEGG" id="schi:SCHIN_v1c04130"/>